<protein>
    <submittedName>
        <fullName evidence="2">Uncharacterized protein</fullName>
    </submittedName>
</protein>
<comment type="caution">
    <text evidence="2">The sequence shown here is derived from an EMBL/GenBank/DDBJ whole genome shotgun (WGS) entry which is preliminary data.</text>
</comment>
<evidence type="ECO:0000313" key="2">
    <source>
        <dbReference type="EMBL" id="NMP21547.1"/>
    </source>
</evidence>
<dbReference type="EMBL" id="JABBVZ010000009">
    <property type="protein sequence ID" value="NMP21547.1"/>
    <property type="molecule type" value="Genomic_DNA"/>
</dbReference>
<keyword evidence="1" id="KW-0812">Transmembrane</keyword>
<keyword evidence="3" id="KW-1185">Reference proteome</keyword>
<dbReference type="RefSeq" id="WP_169097004.1">
    <property type="nucleotide sequence ID" value="NZ_JABBVZ010000009.1"/>
</dbReference>
<feature type="transmembrane region" description="Helical" evidence="1">
    <location>
        <begin position="20"/>
        <end position="49"/>
    </location>
</feature>
<feature type="transmembrane region" description="Helical" evidence="1">
    <location>
        <begin position="70"/>
        <end position="90"/>
    </location>
</feature>
<proteinExistence type="predicted"/>
<organism evidence="2 3">
    <name type="scientific">Sulfobacillus harzensis</name>
    <dbReference type="NCBI Taxonomy" id="2729629"/>
    <lineage>
        <taxon>Bacteria</taxon>
        <taxon>Bacillati</taxon>
        <taxon>Bacillota</taxon>
        <taxon>Clostridia</taxon>
        <taxon>Eubacteriales</taxon>
        <taxon>Clostridiales Family XVII. Incertae Sedis</taxon>
        <taxon>Sulfobacillus</taxon>
    </lineage>
</organism>
<accession>A0A7Y0L1Z2</accession>
<dbReference type="Proteomes" id="UP000533476">
    <property type="component" value="Unassembled WGS sequence"/>
</dbReference>
<keyword evidence="1" id="KW-1133">Transmembrane helix</keyword>
<feature type="transmembrane region" description="Helical" evidence="1">
    <location>
        <begin position="96"/>
        <end position="117"/>
    </location>
</feature>
<keyword evidence="1" id="KW-0472">Membrane</keyword>
<reference evidence="2 3" key="1">
    <citation type="submission" date="2020-04" db="EMBL/GenBank/DDBJ databases">
        <authorList>
            <person name="Zhang R."/>
            <person name="Schippers A."/>
        </authorList>
    </citation>
    <scope>NUCLEOTIDE SEQUENCE [LARGE SCALE GENOMIC DNA]</scope>
    <source>
        <strain evidence="2 3">DSM 109850</strain>
    </source>
</reference>
<dbReference type="AlphaFoldDB" id="A0A7Y0L1Z2"/>
<gene>
    <name evidence="2" type="ORF">HIJ39_04130</name>
</gene>
<sequence length="120" mass="12355">MAHDRVAWYPRPFALGLETAGIGWILAVWLIPNSLIAAVLTVLGMVLVPHWGAAERAHWHVGAGMETMEMMVGGTLGGFLGDLVAAIVGLPGTATAMTLMTASMVGMVGGVLGGGLFRGV</sequence>
<evidence type="ECO:0000256" key="1">
    <source>
        <dbReference type="SAM" id="Phobius"/>
    </source>
</evidence>
<name>A0A7Y0L1Z2_9FIRM</name>
<evidence type="ECO:0000313" key="3">
    <source>
        <dbReference type="Proteomes" id="UP000533476"/>
    </source>
</evidence>